<dbReference type="GO" id="GO:0009986">
    <property type="term" value="C:cell surface"/>
    <property type="evidence" value="ECO:0007669"/>
    <property type="project" value="TreeGrafter"/>
</dbReference>
<evidence type="ECO:0000313" key="11">
    <source>
        <dbReference type="EMBL" id="KXT15534.1"/>
    </source>
</evidence>
<name>A0A139ILN9_9PEZI</name>
<dbReference type="FunFam" id="3.20.20.80:FF:000111">
    <property type="entry name" value="Soluble cell wall protein"/>
    <property type="match status" value="1"/>
</dbReference>
<evidence type="ECO:0000256" key="4">
    <source>
        <dbReference type="ARBA" id="ARBA00022525"/>
    </source>
</evidence>
<feature type="region of interest" description="Disordered" evidence="10">
    <location>
        <begin position="79"/>
        <end position="99"/>
    </location>
</feature>
<dbReference type="GO" id="GO:0042973">
    <property type="term" value="F:glucan endo-1,3-beta-D-glucosidase activity"/>
    <property type="evidence" value="ECO:0007669"/>
    <property type="project" value="TreeGrafter"/>
</dbReference>
<accession>A0A139ILN9</accession>
<dbReference type="STRING" id="113226.A0A139ILN9"/>
<evidence type="ECO:0000256" key="6">
    <source>
        <dbReference type="ARBA" id="ARBA00022801"/>
    </source>
</evidence>
<keyword evidence="6" id="KW-0378">Hydrolase</keyword>
<keyword evidence="8" id="KW-0326">Glycosidase</keyword>
<keyword evidence="3" id="KW-0134">Cell wall</keyword>
<dbReference type="GO" id="GO:0071555">
    <property type="term" value="P:cell wall organization"/>
    <property type="evidence" value="ECO:0007669"/>
    <property type="project" value="UniProtKB-KW"/>
</dbReference>
<dbReference type="GO" id="GO:0005576">
    <property type="term" value="C:extracellular region"/>
    <property type="evidence" value="ECO:0007669"/>
    <property type="project" value="UniProtKB-ARBA"/>
</dbReference>
<keyword evidence="5" id="KW-0732">Signal</keyword>
<protein>
    <recommendedName>
        <fullName evidence="13">Glycoside hydrolase family 17 protein</fullName>
    </recommendedName>
</protein>
<dbReference type="AlphaFoldDB" id="A0A139ILN9"/>
<evidence type="ECO:0000256" key="1">
    <source>
        <dbReference type="ARBA" id="ARBA00004191"/>
    </source>
</evidence>
<dbReference type="PANTHER" id="PTHR16631:SF14">
    <property type="entry name" value="FAMILY 17 GLUCOSIDASE SCW10-RELATED"/>
    <property type="match status" value="1"/>
</dbReference>
<comment type="similarity">
    <text evidence="2">Belongs to the glycosyl hydrolase 17 family.</text>
</comment>
<feature type="compositionally biased region" description="Low complexity" evidence="10">
    <location>
        <begin position="226"/>
        <end position="237"/>
    </location>
</feature>
<dbReference type="OrthoDB" id="941679at2759"/>
<evidence type="ECO:0000256" key="5">
    <source>
        <dbReference type="ARBA" id="ARBA00022729"/>
    </source>
</evidence>
<keyword evidence="12" id="KW-1185">Reference proteome</keyword>
<dbReference type="InterPro" id="IPR017853">
    <property type="entry name" value="GH"/>
</dbReference>
<evidence type="ECO:0000313" key="12">
    <source>
        <dbReference type="Proteomes" id="UP000073492"/>
    </source>
</evidence>
<dbReference type="EMBL" id="LFZO01000057">
    <property type="protein sequence ID" value="KXT15534.1"/>
    <property type="molecule type" value="Genomic_DNA"/>
</dbReference>
<reference evidence="11 12" key="1">
    <citation type="submission" date="2015-07" db="EMBL/GenBank/DDBJ databases">
        <title>Comparative genomics of the Sigatoka disease complex on banana suggests a link between parallel evolutionary changes in Pseudocercospora fijiensis and Pseudocercospora eumusae and increased virulence on the banana host.</title>
        <authorList>
            <person name="Chang T.-C."/>
            <person name="Salvucci A."/>
            <person name="Crous P.W."/>
            <person name="Stergiopoulos I."/>
        </authorList>
    </citation>
    <scope>NUCLEOTIDE SEQUENCE [LARGE SCALE GENOMIC DNA]</scope>
    <source>
        <strain evidence="11 12">CBS 116634</strain>
    </source>
</reference>
<organism evidence="11 12">
    <name type="scientific">Pseudocercospora musae</name>
    <dbReference type="NCBI Taxonomy" id="113226"/>
    <lineage>
        <taxon>Eukaryota</taxon>
        <taxon>Fungi</taxon>
        <taxon>Dikarya</taxon>
        <taxon>Ascomycota</taxon>
        <taxon>Pezizomycotina</taxon>
        <taxon>Dothideomycetes</taxon>
        <taxon>Dothideomycetidae</taxon>
        <taxon>Mycosphaerellales</taxon>
        <taxon>Mycosphaerellaceae</taxon>
        <taxon>Pseudocercospora</taxon>
    </lineage>
</organism>
<keyword evidence="9" id="KW-0961">Cell wall biogenesis/degradation</keyword>
<dbReference type="PANTHER" id="PTHR16631">
    <property type="entry name" value="GLUCAN 1,3-BETA-GLUCOSIDASE"/>
    <property type="match status" value="1"/>
</dbReference>
<comment type="caution">
    <text evidence="11">The sequence shown here is derived from an EMBL/GenBank/DDBJ whole genome shotgun (WGS) entry which is preliminary data.</text>
</comment>
<evidence type="ECO:0000256" key="10">
    <source>
        <dbReference type="SAM" id="MobiDB-lite"/>
    </source>
</evidence>
<feature type="compositionally biased region" description="Polar residues" evidence="10">
    <location>
        <begin position="10"/>
        <end position="20"/>
    </location>
</feature>
<evidence type="ECO:0000256" key="3">
    <source>
        <dbReference type="ARBA" id="ARBA00022512"/>
    </source>
</evidence>
<keyword evidence="7" id="KW-0325">Glycoprotein</keyword>
<evidence type="ECO:0000256" key="9">
    <source>
        <dbReference type="ARBA" id="ARBA00023316"/>
    </source>
</evidence>
<dbReference type="Proteomes" id="UP000073492">
    <property type="component" value="Unassembled WGS sequence"/>
</dbReference>
<sequence length="488" mass="51937">MPHRDAADTGTGSMVTTKSRSSLERLSYNHHCISPHPLRPLCTARLDHTPYTIHHHHPPPTTHHPPPWPWPSPCRSHSLTQPSIHSHSHSHHRHPASSIPRSAPSLLYLNIDKMKAGLLSVVALAAITQAQVHRGHRHAHRRDDVQPDVDIVTVHAPNAVVYVDQNGNVIKTVYSGDGGPTPYSAPPAPAPAPENAPAAPAPAPAPAPEAPKQPQSPKPAQKDAAPETYAPPASAPASGHGVSYSPYKVGGCKSQDEVNADFAKFQDFGMVRIYGTDCDQVNTVVTAAKAKNMKVFAGIYDITQAEAEAQKIIAAAKNDWSVIDTVSVGNEVVNAGTHSPAEVVAAINVAKACLKAAGYTGSVVTVDTFVAMIAHPELCQASDYAAANCHAFFDGGKTADQAGDFVYDQAQRVKQACGGKKTVITESGWPHSGAINGAAVPSPENQKTAIASLRSKFTNDLILFTAFDDTWKTNNANTYGAEQYWGFL</sequence>
<dbReference type="SUPFAM" id="SSF51445">
    <property type="entry name" value="(Trans)glycosidases"/>
    <property type="match status" value="1"/>
</dbReference>
<evidence type="ECO:0008006" key="13">
    <source>
        <dbReference type="Google" id="ProtNLM"/>
    </source>
</evidence>
<feature type="region of interest" description="Disordered" evidence="10">
    <location>
        <begin position="180"/>
        <end position="240"/>
    </location>
</feature>
<keyword evidence="4" id="KW-0964">Secreted</keyword>
<evidence type="ECO:0000256" key="7">
    <source>
        <dbReference type="ARBA" id="ARBA00023180"/>
    </source>
</evidence>
<comment type="subcellular location">
    <subcellularLocation>
        <location evidence="1">Secreted</location>
        <location evidence="1">Cell wall</location>
    </subcellularLocation>
</comment>
<evidence type="ECO:0000256" key="2">
    <source>
        <dbReference type="ARBA" id="ARBA00008773"/>
    </source>
</evidence>
<evidence type="ECO:0000256" key="8">
    <source>
        <dbReference type="ARBA" id="ARBA00023295"/>
    </source>
</evidence>
<dbReference type="InterPro" id="IPR050732">
    <property type="entry name" value="Beta-glucan_modifiers"/>
</dbReference>
<proteinExistence type="inferred from homology"/>
<dbReference type="Gene3D" id="3.20.20.80">
    <property type="entry name" value="Glycosidases"/>
    <property type="match status" value="2"/>
</dbReference>
<feature type="region of interest" description="Disordered" evidence="10">
    <location>
        <begin position="1"/>
        <end position="20"/>
    </location>
</feature>
<feature type="compositionally biased region" description="Pro residues" evidence="10">
    <location>
        <begin position="183"/>
        <end position="217"/>
    </location>
</feature>
<gene>
    <name evidence="11" type="ORF">AC579_3405</name>
</gene>
<dbReference type="GO" id="GO:0009277">
    <property type="term" value="C:fungal-type cell wall"/>
    <property type="evidence" value="ECO:0007669"/>
    <property type="project" value="TreeGrafter"/>
</dbReference>
<feature type="compositionally biased region" description="Basic residues" evidence="10">
    <location>
        <begin position="86"/>
        <end position="95"/>
    </location>
</feature>